<proteinExistence type="predicted"/>
<dbReference type="Proteomes" id="UP001371456">
    <property type="component" value="Unassembled WGS sequence"/>
</dbReference>
<gene>
    <name evidence="2" type="ORF">RDI58_010520</name>
</gene>
<evidence type="ECO:0000313" key="2">
    <source>
        <dbReference type="EMBL" id="KAK6791439.1"/>
    </source>
</evidence>
<accession>A0AAN8YFH1</accession>
<comment type="caution">
    <text evidence="2">The sequence shown here is derived from an EMBL/GenBank/DDBJ whole genome shotgun (WGS) entry which is preliminary data.</text>
</comment>
<evidence type="ECO:0000313" key="3">
    <source>
        <dbReference type="Proteomes" id="UP001371456"/>
    </source>
</evidence>
<protein>
    <submittedName>
        <fullName evidence="2">Uncharacterized protein</fullName>
    </submittedName>
</protein>
<keyword evidence="1" id="KW-0812">Transmembrane</keyword>
<organism evidence="2 3">
    <name type="scientific">Solanum bulbocastanum</name>
    <name type="common">Wild potato</name>
    <dbReference type="NCBI Taxonomy" id="147425"/>
    <lineage>
        <taxon>Eukaryota</taxon>
        <taxon>Viridiplantae</taxon>
        <taxon>Streptophyta</taxon>
        <taxon>Embryophyta</taxon>
        <taxon>Tracheophyta</taxon>
        <taxon>Spermatophyta</taxon>
        <taxon>Magnoliopsida</taxon>
        <taxon>eudicotyledons</taxon>
        <taxon>Gunneridae</taxon>
        <taxon>Pentapetalae</taxon>
        <taxon>asterids</taxon>
        <taxon>lamiids</taxon>
        <taxon>Solanales</taxon>
        <taxon>Solanaceae</taxon>
        <taxon>Solanoideae</taxon>
        <taxon>Solaneae</taxon>
        <taxon>Solanum</taxon>
    </lineage>
</organism>
<evidence type="ECO:0000256" key="1">
    <source>
        <dbReference type="SAM" id="Phobius"/>
    </source>
</evidence>
<dbReference type="AlphaFoldDB" id="A0AAN8YFH1"/>
<dbReference type="EMBL" id="JBANQN010000004">
    <property type="protein sequence ID" value="KAK6791439.1"/>
    <property type="molecule type" value="Genomic_DNA"/>
</dbReference>
<feature type="transmembrane region" description="Helical" evidence="1">
    <location>
        <begin position="122"/>
        <end position="141"/>
    </location>
</feature>
<keyword evidence="3" id="KW-1185">Reference proteome</keyword>
<keyword evidence="1" id="KW-0472">Membrane</keyword>
<name>A0AAN8YFH1_SOLBU</name>
<sequence length="142" mass="17074">MKKVEKVYVRVKQYLELDVYEKCAQLYALVHQGWMMTSNITQCINSTLVAARELHIFDFLEQVRLIFARWNCTNRKNASFIFTLLGKKFLEMLVLNESKFERMTVCMLMKSSFLLENVEICWIMYSVIYVFKVYVLSYRIYK</sequence>
<reference evidence="2 3" key="1">
    <citation type="submission" date="2024-02" db="EMBL/GenBank/DDBJ databases">
        <title>de novo genome assembly of Solanum bulbocastanum strain 11H21.</title>
        <authorList>
            <person name="Hosaka A.J."/>
        </authorList>
    </citation>
    <scope>NUCLEOTIDE SEQUENCE [LARGE SCALE GENOMIC DNA]</scope>
    <source>
        <tissue evidence="2">Young leaves</tissue>
    </source>
</reference>
<keyword evidence="1" id="KW-1133">Transmembrane helix</keyword>